<feature type="domain" description="SH3" evidence="5">
    <location>
        <begin position="7"/>
        <end position="78"/>
    </location>
</feature>
<dbReference type="InterPro" id="IPR036028">
    <property type="entry name" value="SH3-like_dom_sf"/>
</dbReference>
<evidence type="ECO:0000313" key="7">
    <source>
        <dbReference type="Proteomes" id="UP001165085"/>
    </source>
</evidence>
<accession>A0A9W7AZY8</accession>
<dbReference type="Gene3D" id="2.30.30.40">
    <property type="entry name" value="SH3 Domains"/>
    <property type="match status" value="1"/>
</dbReference>
<evidence type="ECO:0000256" key="2">
    <source>
        <dbReference type="PROSITE-ProRule" id="PRU00192"/>
    </source>
</evidence>
<reference evidence="7" key="1">
    <citation type="journal article" date="2023" name="Commun. Biol.">
        <title>Genome analysis of Parmales, the sister group of diatoms, reveals the evolutionary specialization of diatoms from phago-mixotrophs to photoautotrophs.</title>
        <authorList>
            <person name="Ban H."/>
            <person name="Sato S."/>
            <person name="Yoshikawa S."/>
            <person name="Yamada K."/>
            <person name="Nakamura Y."/>
            <person name="Ichinomiya M."/>
            <person name="Sato N."/>
            <person name="Blanc-Mathieu R."/>
            <person name="Endo H."/>
            <person name="Kuwata A."/>
            <person name="Ogata H."/>
        </authorList>
    </citation>
    <scope>NUCLEOTIDE SEQUENCE [LARGE SCALE GENOMIC DNA]</scope>
    <source>
        <strain evidence="7">NIES 3701</strain>
    </source>
</reference>
<feature type="compositionally biased region" description="Pro residues" evidence="4">
    <location>
        <begin position="181"/>
        <end position="195"/>
    </location>
</feature>
<feature type="compositionally biased region" description="Low complexity" evidence="4">
    <location>
        <begin position="196"/>
        <end position="216"/>
    </location>
</feature>
<gene>
    <name evidence="6" type="ORF">TrST_g11763</name>
</gene>
<keyword evidence="3" id="KW-0175">Coiled coil</keyword>
<dbReference type="AlphaFoldDB" id="A0A9W7AZY8"/>
<keyword evidence="1 2" id="KW-0728">SH3 domain</keyword>
<evidence type="ECO:0000256" key="3">
    <source>
        <dbReference type="SAM" id="Coils"/>
    </source>
</evidence>
<name>A0A9W7AZY8_9STRA</name>
<dbReference type="OrthoDB" id="191061at2759"/>
<sequence>MSNWLEQNAPMYLALYDFKAEEEGEMSMTAGVEYQLSAGDDGIFGNDDDIKDGWILLMDLATGESGFVPIDYVKKISQDPPKGVTTPRQKIVNPDPTVMVGGKAEAVSAGAAQKFAQSQNLQVDTGTPLSLQDLAGSSPTALPSPSPPASTKRPSSVRRLSDPRLTQRLLETMDSGAGPSSLPPPSSPSPSPSPAPSKRSSGSSKRASAMKARMSSTPSKNDDKKLFSSVKSMERAAKPKPYNPKLVSSIRAEDYATLYSKNAEAHKKLQASRGQLFGMATKMTDSLAKKIGERNQVGNKIEKDLKGLQEEIEKERVRLLQAIKEDQ</sequence>
<organism evidence="6 7">
    <name type="scientific">Triparma strigata</name>
    <dbReference type="NCBI Taxonomy" id="1606541"/>
    <lineage>
        <taxon>Eukaryota</taxon>
        <taxon>Sar</taxon>
        <taxon>Stramenopiles</taxon>
        <taxon>Ochrophyta</taxon>
        <taxon>Bolidophyceae</taxon>
        <taxon>Parmales</taxon>
        <taxon>Triparmaceae</taxon>
        <taxon>Triparma</taxon>
    </lineage>
</organism>
<keyword evidence="7" id="KW-1185">Reference proteome</keyword>
<dbReference type="InterPro" id="IPR001452">
    <property type="entry name" value="SH3_domain"/>
</dbReference>
<feature type="region of interest" description="Disordered" evidence="4">
    <location>
        <begin position="128"/>
        <end position="225"/>
    </location>
</feature>
<feature type="coiled-coil region" evidence="3">
    <location>
        <begin position="298"/>
        <end position="325"/>
    </location>
</feature>
<evidence type="ECO:0000256" key="1">
    <source>
        <dbReference type="ARBA" id="ARBA00022443"/>
    </source>
</evidence>
<evidence type="ECO:0000256" key="4">
    <source>
        <dbReference type="SAM" id="MobiDB-lite"/>
    </source>
</evidence>
<dbReference type="Proteomes" id="UP001165085">
    <property type="component" value="Unassembled WGS sequence"/>
</dbReference>
<comment type="caution">
    <text evidence="6">The sequence shown here is derived from an EMBL/GenBank/DDBJ whole genome shotgun (WGS) entry which is preliminary data.</text>
</comment>
<dbReference type="SMART" id="SM00326">
    <property type="entry name" value="SH3"/>
    <property type="match status" value="1"/>
</dbReference>
<protein>
    <recommendedName>
        <fullName evidence="5">SH3 domain-containing protein</fullName>
    </recommendedName>
</protein>
<dbReference type="EMBL" id="BRXY01000255">
    <property type="protein sequence ID" value="GMH81176.1"/>
    <property type="molecule type" value="Genomic_DNA"/>
</dbReference>
<proteinExistence type="predicted"/>
<evidence type="ECO:0000313" key="6">
    <source>
        <dbReference type="EMBL" id="GMH81176.1"/>
    </source>
</evidence>
<dbReference type="PROSITE" id="PS50002">
    <property type="entry name" value="SH3"/>
    <property type="match status" value="1"/>
</dbReference>
<dbReference type="SUPFAM" id="SSF50044">
    <property type="entry name" value="SH3-domain"/>
    <property type="match status" value="1"/>
</dbReference>
<evidence type="ECO:0000259" key="5">
    <source>
        <dbReference type="PROSITE" id="PS50002"/>
    </source>
</evidence>